<dbReference type="GO" id="GO:0000127">
    <property type="term" value="C:transcription factor TFIIIC complex"/>
    <property type="evidence" value="ECO:0007669"/>
    <property type="project" value="InterPro"/>
</dbReference>
<dbReference type="Pfam" id="PF12660">
    <property type="entry name" value="zf-TFIIIC"/>
    <property type="match status" value="1"/>
</dbReference>
<feature type="domain" description="Transcription factor IIIC 90kDa subunit N-terminal" evidence="1">
    <location>
        <begin position="113"/>
        <end position="261"/>
    </location>
</feature>
<dbReference type="SUPFAM" id="SSF101908">
    <property type="entry name" value="Putative isomerase YbhE"/>
    <property type="match status" value="1"/>
</dbReference>
<protein>
    <submittedName>
        <fullName evidence="3">Uncharacterized protein</fullName>
    </submittedName>
</protein>
<dbReference type="InterPro" id="IPR024761">
    <property type="entry name" value="TFIIIC_delta_N"/>
</dbReference>
<dbReference type="Proteomes" id="UP000321570">
    <property type="component" value="Unassembled WGS sequence"/>
</dbReference>
<dbReference type="InterPro" id="IPR024764">
    <property type="entry name" value="TFIIIC_Znf"/>
</dbReference>
<dbReference type="GO" id="GO:0006384">
    <property type="term" value="P:transcription initiation at RNA polymerase III promoter"/>
    <property type="evidence" value="ECO:0007669"/>
    <property type="project" value="InterPro"/>
</dbReference>
<feature type="domain" description="Transcription factor IIIC putative zinc-finger" evidence="2">
    <location>
        <begin position="686"/>
        <end position="735"/>
    </location>
</feature>
<dbReference type="AlphaFoldDB" id="A0A564Z1Y4"/>
<evidence type="ECO:0000259" key="1">
    <source>
        <dbReference type="Pfam" id="PF12657"/>
    </source>
</evidence>
<name>A0A564Z1Y4_HYMDI</name>
<dbReference type="GO" id="GO:0004402">
    <property type="term" value="F:histone acetyltransferase activity"/>
    <property type="evidence" value="ECO:0007669"/>
    <property type="project" value="InterPro"/>
</dbReference>
<proteinExistence type="predicted"/>
<dbReference type="EMBL" id="CABIJS010000543">
    <property type="protein sequence ID" value="VUZ52908.1"/>
    <property type="molecule type" value="Genomic_DNA"/>
</dbReference>
<evidence type="ECO:0000313" key="4">
    <source>
        <dbReference type="Proteomes" id="UP000321570"/>
    </source>
</evidence>
<gene>
    <name evidence="3" type="ORF">WMSIL1_LOCUS11348</name>
</gene>
<dbReference type="Pfam" id="PF12657">
    <property type="entry name" value="TFIIIC_delta"/>
    <property type="match status" value="1"/>
</dbReference>
<evidence type="ECO:0000259" key="2">
    <source>
        <dbReference type="Pfam" id="PF12660"/>
    </source>
</evidence>
<dbReference type="InterPro" id="IPR044230">
    <property type="entry name" value="GTF3C4"/>
</dbReference>
<evidence type="ECO:0000313" key="3">
    <source>
        <dbReference type="EMBL" id="VUZ52908.1"/>
    </source>
</evidence>
<accession>A0A564Z1Y4</accession>
<organism evidence="3 4">
    <name type="scientific">Hymenolepis diminuta</name>
    <name type="common">Rat tapeworm</name>
    <dbReference type="NCBI Taxonomy" id="6216"/>
    <lineage>
        <taxon>Eukaryota</taxon>
        <taxon>Metazoa</taxon>
        <taxon>Spiralia</taxon>
        <taxon>Lophotrochozoa</taxon>
        <taxon>Platyhelminthes</taxon>
        <taxon>Cestoda</taxon>
        <taxon>Eucestoda</taxon>
        <taxon>Cyclophyllidea</taxon>
        <taxon>Hymenolepididae</taxon>
        <taxon>Hymenolepis</taxon>
    </lineage>
</organism>
<dbReference type="PANTHER" id="PTHR15496">
    <property type="entry name" value="GENERAL TRANSCRIPTION FACTOR 3C POLYPEPTIDE 4 FAMILY"/>
    <property type="match status" value="1"/>
</dbReference>
<sequence length="766" mass="87166">MNSYCESIKLIVPKRRIPIGSFSVSDDCEFLFIFKDAIGIYDPYPKIVNELTADRPGHIDCSIRYFDVSDADSFAFPVKFVGRNANPPSEVLHFAFSCYDRTSQNVESLEYRNHKYRNAEWSPTGIDQMSRAVFSCVTSDYQLYIAFRVGDNWSGKKRLSEPWFEFWRSQSVGLLSESRRNFFEPPDGYNESGSSGELEYETLNEYLSSADDMSFLQSTWSKKIRFAEKPESNMQRSSNALLTALHKSGTISFWDVSVPIIDGNCIRLAAVDRTYGVVSYSSSQSYNPNCIKIVDIDIENFFLVIGFPNGKVVCAFYQAYAKQLDLLSVLRMGQYELCKSSADQKPIGGVSFKNGTLAVAKGTRVYLAEVVSHVNVKPICSISSDDIMKPITGVCFYDNHLYISSEDGIIAKSTIPTPTKKKYEVTIIYQSPPAGGNYYHRYYNGLYISPNGVHASFLEGTVAPAYCDIPTNLVFLPLMRSLDILRSVDTLKGPMRNNADCLEEVNRLLQSFDFSTMTFSGHIKGKYDVDLENDDLTDQIIVFCKDVILNTTVDISKMELHKIQFRRAVTMLIFKDISKGPEIQRKLKAQIDRYNRILALRQIDHCCRLFLKTEIQRQAQDCVLILRIATLCRRYFNFNPDILKEAPGLCGILQRATEAVIKIAEQLLNKRFKVDISGIRPDALLMCPVCETEARPDLLMLNCPDQHNFERCSSTFIPVVDPGYHKCPSCKMYTLILPDRSSQWRKEINGQFCPYCNVRMETVTFY</sequence>
<reference evidence="3 4" key="1">
    <citation type="submission" date="2019-07" db="EMBL/GenBank/DDBJ databases">
        <authorList>
            <person name="Jastrzebski P J."/>
            <person name="Paukszto L."/>
            <person name="Jastrzebski P J."/>
        </authorList>
    </citation>
    <scope>NUCLEOTIDE SEQUENCE [LARGE SCALE GENOMIC DNA]</scope>
    <source>
        <strain evidence="3 4">WMS-il1</strain>
    </source>
</reference>
<dbReference type="PANTHER" id="PTHR15496:SF2">
    <property type="entry name" value="GENERAL TRANSCRIPTION FACTOR 3C POLYPEPTIDE 4"/>
    <property type="match status" value="1"/>
</dbReference>
<keyword evidence="4" id="KW-1185">Reference proteome</keyword>